<comment type="similarity">
    <text evidence="2">Belongs to the bacterial solute-binding protein 8 family.</text>
</comment>
<feature type="signal peptide" evidence="6">
    <location>
        <begin position="1"/>
        <end position="26"/>
    </location>
</feature>
<feature type="compositionally biased region" description="Low complexity" evidence="5">
    <location>
        <begin position="25"/>
        <end position="45"/>
    </location>
</feature>
<dbReference type="SUPFAM" id="SSF53807">
    <property type="entry name" value="Helical backbone' metal receptor"/>
    <property type="match status" value="1"/>
</dbReference>
<dbReference type="AlphaFoldDB" id="A0A7Z8NQ69"/>
<dbReference type="Pfam" id="PF01497">
    <property type="entry name" value="Peripla_BP_2"/>
    <property type="match status" value="1"/>
</dbReference>
<dbReference type="OrthoDB" id="1846031at2"/>
<dbReference type="GO" id="GO:0030288">
    <property type="term" value="C:outer membrane-bounded periplasmic space"/>
    <property type="evidence" value="ECO:0007669"/>
    <property type="project" value="TreeGrafter"/>
</dbReference>
<accession>A0A7Z8NQ69</accession>
<keyword evidence="3" id="KW-0813">Transport</keyword>
<evidence type="ECO:0000256" key="4">
    <source>
        <dbReference type="ARBA" id="ARBA00022729"/>
    </source>
</evidence>
<evidence type="ECO:0000256" key="3">
    <source>
        <dbReference type="ARBA" id="ARBA00022448"/>
    </source>
</evidence>
<dbReference type="Gene3D" id="3.40.50.1980">
    <property type="entry name" value="Nitrogenase molybdenum iron protein domain"/>
    <property type="match status" value="2"/>
</dbReference>
<evidence type="ECO:0000256" key="6">
    <source>
        <dbReference type="SAM" id="SignalP"/>
    </source>
</evidence>
<proteinExistence type="inferred from homology"/>
<name>A0A7Z8NQ69_9CELL</name>
<evidence type="ECO:0000259" key="7">
    <source>
        <dbReference type="PROSITE" id="PS50983"/>
    </source>
</evidence>
<dbReference type="InterPro" id="IPR002491">
    <property type="entry name" value="ABC_transptr_periplasmic_BD"/>
</dbReference>
<comment type="caution">
    <text evidence="8">The sequence shown here is derived from an EMBL/GenBank/DDBJ whole genome shotgun (WGS) entry which is preliminary data.</text>
</comment>
<evidence type="ECO:0000256" key="5">
    <source>
        <dbReference type="SAM" id="MobiDB-lite"/>
    </source>
</evidence>
<dbReference type="PROSITE" id="PS51257">
    <property type="entry name" value="PROKAR_LIPOPROTEIN"/>
    <property type="match status" value="1"/>
</dbReference>
<comment type="subcellular location">
    <subcellularLocation>
        <location evidence="1">Cell envelope</location>
    </subcellularLocation>
</comment>
<sequence length="335" mass="34778">MKSMRVAAVAAVAVLALSACSGTDDAAGSGETTAAGGSGPAAEGTFPATVDTKFGEITVESRPERIVALGWGDAETALSLGYQPVGASDWLAFGGDGVGPWAEGQYDESPEIIDTLEPSYEAIAALEPDLILDVKSSGDQDRYDRLSEIAPTVGVPEGGDSWLTTGEEQLELISAALGVPEKGEELQAGLDDAFAQARADHPDWEGKTFTAAARTSEGWGAYIEGSERVQFMENLGFEQSPTIAGLPVSSSGFSVDISSEQLDLLDADLIVAFPIYLDAAEITDDPQWQAVPAVADGRAVILGSELQSAYSLGTVGAQQYALDNLVPLIEDALGS</sequence>
<dbReference type="EMBL" id="SZYE01000021">
    <property type="protein sequence ID" value="TKR26611.1"/>
    <property type="molecule type" value="Genomic_DNA"/>
</dbReference>
<dbReference type="Proteomes" id="UP000308121">
    <property type="component" value="Unassembled WGS sequence"/>
</dbReference>
<dbReference type="CDD" id="cd01146">
    <property type="entry name" value="FhuD"/>
    <property type="match status" value="1"/>
</dbReference>
<organism evidence="8 9">
    <name type="scientific">Cellulomonas hominis</name>
    <dbReference type="NCBI Taxonomy" id="156981"/>
    <lineage>
        <taxon>Bacteria</taxon>
        <taxon>Bacillati</taxon>
        <taxon>Actinomycetota</taxon>
        <taxon>Actinomycetes</taxon>
        <taxon>Micrococcales</taxon>
        <taxon>Cellulomonadaceae</taxon>
        <taxon>Cellulomonas</taxon>
    </lineage>
</organism>
<dbReference type="RefSeq" id="WP_154728573.1">
    <property type="nucleotide sequence ID" value="NZ_SZYE01000021.1"/>
</dbReference>
<dbReference type="InterPro" id="IPR051313">
    <property type="entry name" value="Bact_iron-sidero_bind"/>
</dbReference>
<evidence type="ECO:0000313" key="9">
    <source>
        <dbReference type="Proteomes" id="UP000308121"/>
    </source>
</evidence>
<feature type="domain" description="Fe/B12 periplasmic-binding" evidence="7">
    <location>
        <begin position="65"/>
        <end position="333"/>
    </location>
</feature>
<reference evidence="8 9" key="1">
    <citation type="submission" date="2019-05" db="EMBL/GenBank/DDBJ databases">
        <title>Genome sequence of Cellulomonas hominis strain CS1.</title>
        <authorList>
            <person name="Belmont J."/>
            <person name="Maclea K.S."/>
        </authorList>
    </citation>
    <scope>NUCLEOTIDE SEQUENCE [LARGE SCALE GENOMIC DNA]</scope>
    <source>
        <strain evidence="8 9">CS1</strain>
    </source>
</reference>
<gene>
    <name evidence="8" type="ORF">FA014_04845</name>
</gene>
<dbReference type="PANTHER" id="PTHR30532">
    <property type="entry name" value="IRON III DICITRATE-BINDING PERIPLASMIC PROTEIN"/>
    <property type="match status" value="1"/>
</dbReference>
<protein>
    <submittedName>
        <fullName evidence="8">Iron-siderophore ABC transporter substrate-binding protein</fullName>
    </submittedName>
</protein>
<dbReference type="GO" id="GO:1901678">
    <property type="term" value="P:iron coordination entity transport"/>
    <property type="evidence" value="ECO:0007669"/>
    <property type="project" value="UniProtKB-ARBA"/>
</dbReference>
<feature type="chain" id="PRO_5030989788" evidence="6">
    <location>
        <begin position="27"/>
        <end position="335"/>
    </location>
</feature>
<dbReference type="PROSITE" id="PS50983">
    <property type="entry name" value="FE_B12_PBP"/>
    <property type="match status" value="1"/>
</dbReference>
<evidence type="ECO:0000256" key="2">
    <source>
        <dbReference type="ARBA" id="ARBA00008814"/>
    </source>
</evidence>
<evidence type="ECO:0000313" key="8">
    <source>
        <dbReference type="EMBL" id="TKR26611.1"/>
    </source>
</evidence>
<evidence type="ECO:0000256" key="1">
    <source>
        <dbReference type="ARBA" id="ARBA00004196"/>
    </source>
</evidence>
<dbReference type="PANTHER" id="PTHR30532:SF24">
    <property type="entry name" value="FERRIC ENTEROBACTIN-BINDING PERIPLASMIC PROTEIN FEPB"/>
    <property type="match status" value="1"/>
</dbReference>
<keyword evidence="4 6" id="KW-0732">Signal</keyword>
<feature type="region of interest" description="Disordered" evidence="5">
    <location>
        <begin position="25"/>
        <end position="47"/>
    </location>
</feature>